<evidence type="ECO:0000313" key="15">
    <source>
        <dbReference type="Proteomes" id="UP000085678"/>
    </source>
</evidence>
<dbReference type="EC" id="2.3.2.27" evidence="11"/>
<evidence type="ECO:0000256" key="6">
    <source>
        <dbReference type="ARBA" id="ARBA00022737"/>
    </source>
</evidence>
<dbReference type="STRING" id="7574.A0A1S3J6M7"/>
<dbReference type="OMA" id="MFYAPSS"/>
<dbReference type="Pfam" id="PF18102">
    <property type="entry name" value="DTC"/>
    <property type="match status" value="1"/>
</dbReference>
<dbReference type="PROSITE" id="PS50918">
    <property type="entry name" value="WWE"/>
    <property type="match status" value="2"/>
</dbReference>
<keyword evidence="9" id="KW-0914">Notch signaling pathway</keyword>
<evidence type="ECO:0000256" key="10">
    <source>
        <dbReference type="PROSITE-ProRule" id="PRU00175"/>
    </source>
</evidence>
<evidence type="ECO:0000256" key="12">
    <source>
        <dbReference type="SAM" id="MobiDB-lite"/>
    </source>
</evidence>
<evidence type="ECO:0000256" key="11">
    <source>
        <dbReference type="RuleBase" id="RU367105"/>
    </source>
</evidence>
<reference evidence="16" key="1">
    <citation type="submission" date="2025-08" db="UniProtKB">
        <authorList>
            <consortium name="RefSeq"/>
        </authorList>
    </citation>
    <scope>IDENTIFICATION</scope>
    <source>
        <tissue evidence="16">Gonads</tissue>
    </source>
</reference>
<feature type="domain" description="WWE" evidence="14">
    <location>
        <begin position="79"/>
        <end position="158"/>
    </location>
</feature>
<dbReference type="OrthoDB" id="2449614at2759"/>
<keyword evidence="7 10" id="KW-0863">Zinc-finger</keyword>
<feature type="compositionally biased region" description="Low complexity" evidence="12">
    <location>
        <begin position="353"/>
        <end position="364"/>
    </location>
</feature>
<dbReference type="InterPro" id="IPR039398">
    <property type="entry name" value="Deltex_fam"/>
</dbReference>
<dbReference type="Gene3D" id="3.30.720.50">
    <property type="match status" value="2"/>
</dbReference>
<keyword evidence="5 11" id="KW-0479">Metal-binding</keyword>
<sequence length="598" mass="66613">MAASCTSPSGVVVWEWMNEFGRWRPYEPGVSNYIENHTTNGVTLYLKNVDPKLSMYKLDLQNYVQIAQHTGKQRQIRRKIYLADSAPGKGIVWKWEGDQKGEYHAYDLDIANFLEKAYMSNQQIINIQQTFSNCPYTVDFRRMTQQRNETGFPRQVQRIFLPVSYTFIGNKTLDHPIVGRKRSHAVDQDVHALHGHTSKRKSNSLPPISQPPNGFTFSAALLSTESTFSNSFPNANYQSSGLPLYSYTNPNTSQGSLSSSQPTQCKVTRAQPFTVNTTINPRPFIFSPANNSLAPSWSTPSGANRSFGILPDISGAYTRLFGGTSTLSSYSPSPQLSAGLNLPATPNATVPIRSTSRGASRSGGNVIYLKEKSTPTSAEEVLHNYVTIKPSPEDEDCCICCEKLNDASGYDSKDTVVFQLRKCSHMFHKACLHAMYENGQKDGSIQCPTCKTIYGQKFGNCPDGSMEYHLLPQQLPGYRDCGTIQIIYKIPRSGIQGPEHPNPGQMYTARGFPRVGYLPDNDKGRKVLQLLIKAWERRLIFTIGMSTTTGEQDTVTWNEIHHKTEIGTNHSGHGYPDPKYLDNVIAELAAQGVTDEDE</sequence>
<keyword evidence="4 11" id="KW-0808">Transferase</keyword>
<dbReference type="Pfam" id="PF02825">
    <property type="entry name" value="WWE"/>
    <property type="match status" value="2"/>
</dbReference>
<dbReference type="KEGG" id="lak:106170625"/>
<accession>A0A1S3J6M7</accession>
<dbReference type="InterPro" id="IPR039399">
    <property type="entry name" value="Deltex_C_sf"/>
</dbReference>
<proteinExistence type="inferred from homology"/>
<dbReference type="GO" id="GO:0008270">
    <property type="term" value="F:zinc ion binding"/>
    <property type="evidence" value="ECO:0007669"/>
    <property type="project" value="UniProtKB-KW"/>
</dbReference>
<dbReference type="GO" id="GO:0016567">
    <property type="term" value="P:protein ubiquitination"/>
    <property type="evidence" value="ECO:0007669"/>
    <property type="project" value="UniProtKB-UniRule"/>
</dbReference>
<dbReference type="FunCoup" id="A0A1S3J6M7">
    <property type="interactions" value="1182"/>
</dbReference>
<dbReference type="InterPro" id="IPR037197">
    <property type="entry name" value="WWE_dom_sf"/>
</dbReference>
<evidence type="ECO:0000259" key="14">
    <source>
        <dbReference type="PROSITE" id="PS50918"/>
    </source>
</evidence>
<evidence type="ECO:0000256" key="4">
    <source>
        <dbReference type="ARBA" id="ARBA00022679"/>
    </source>
</evidence>
<dbReference type="InterPro" id="IPR004170">
    <property type="entry name" value="WWE_dom"/>
</dbReference>
<dbReference type="GeneID" id="106170625"/>
<dbReference type="AlphaFoldDB" id="A0A1S3J6M7"/>
<protein>
    <recommendedName>
        <fullName evidence="11">E3 ubiquitin-protein ligase</fullName>
        <ecNumber evidence="11">2.3.2.27</ecNumber>
    </recommendedName>
</protein>
<feature type="region of interest" description="Disordered" evidence="12">
    <location>
        <begin position="341"/>
        <end position="364"/>
    </location>
</feature>
<feature type="domain" description="RING-type" evidence="13">
    <location>
        <begin position="397"/>
        <end position="451"/>
    </location>
</feature>
<keyword evidence="11" id="KW-0963">Cytoplasm</keyword>
<evidence type="ECO:0000259" key="13">
    <source>
        <dbReference type="PROSITE" id="PS50089"/>
    </source>
</evidence>
<dbReference type="GO" id="GO:0005737">
    <property type="term" value="C:cytoplasm"/>
    <property type="evidence" value="ECO:0007669"/>
    <property type="project" value="UniProtKB-SubCell"/>
</dbReference>
<dbReference type="SUPFAM" id="SSF57850">
    <property type="entry name" value="RING/U-box"/>
    <property type="match status" value="1"/>
</dbReference>
<comment type="catalytic activity">
    <reaction evidence="1 11">
        <text>S-ubiquitinyl-[E2 ubiquitin-conjugating enzyme]-L-cysteine + [acceptor protein]-L-lysine = [E2 ubiquitin-conjugating enzyme]-L-cysteine + N(6)-ubiquitinyl-[acceptor protein]-L-lysine.</text>
        <dbReference type="EC" id="2.3.2.27"/>
    </reaction>
</comment>
<name>A0A1S3J6M7_LINAN</name>
<feature type="domain" description="WWE" evidence="14">
    <location>
        <begin position="1"/>
        <end position="78"/>
    </location>
</feature>
<dbReference type="PANTHER" id="PTHR12622">
    <property type="entry name" value="DELTEX-RELATED"/>
    <property type="match status" value="1"/>
</dbReference>
<keyword evidence="8 11" id="KW-0862">Zinc</keyword>
<evidence type="ECO:0000256" key="3">
    <source>
        <dbReference type="ARBA" id="ARBA00009413"/>
    </source>
</evidence>
<evidence type="ECO:0000256" key="5">
    <source>
        <dbReference type="ARBA" id="ARBA00022723"/>
    </source>
</evidence>
<dbReference type="SMART" id="SM00184">
    <property type="entry name" value="RING"/>
    <property type="match status" value="1"/>
</dbReference>
<evidence type="ECO:0000313" key="16">
    <source>
        <dbReference type="RefSeq" id="XP_013406045.1"/>
    </source>
</evidence>
<dbReference type="SMART" id="SM00678">
    <property type="entry name" value="WWE"/>
    <property type="match status" value="2"/>
</dbReference>
<dbReference type="Proteomes" id="UP000085678">
    <property type="component" value="Unplaced"/>
</dbReference>
<dbReference type="RefSeq" id="XP_013406045.1">
    <property type="nucleotide sequence ID" value="XM_013550591.1"/>
</dbReference>
<dbReference type="GO" id="GO:0061630">
    <property type="term" value="F:ubiquitin protein ligase activity"/>
    <property type="evidence" value="ECO:0007669"/>
    <property type="project" value="UniProtKB-UniRule"/>
</dbReference>
<comment type="pathway">
    <text evidence="2 11">Protein modification; protein ubiquitination.</text>
</comment>
<dbReference type="CDD" id="cd16459">
    <property type="entry name" value="RING-H2_DTX1-like"/>
    <property type="match status" value="1"/>
</dbReference>
<dbReference type="InterPro" id="IPR013083">
    <property type="entry name" value="Znf_RING/FYVE/PHD"/>
</dbReference>
<organism evidence="15 16">
    <name type="scientific">Lingula anatina</name>
    <name type="common">Brachiopod</name>
    <name type="synonym">Lingula unguis</name>
    <dbReference type="NCBI Taxonomy" id="7574"/>
    <lineage>
        <taxon>Eukaryota</taxon>
        <taxon>Metazoa</taxon>
        <taxon>Spiralia</taxon>
        <taxon>Lophotrochozoa</taxon>
        <taxon>Brachiopoda</taxon>
        <taxon>Linguliformea</taxon>
        <taxon>Lingulata</taxon>
        <taxon>Lingulida</taxon>
        <taxon>Linguloidea</taxon>
        <taxon>Lingulidae</taxon>
        <taxon>Lingula</taxon>
    </lineage>
</organism>
<evidence type="ECO:0000256" key="7">
    <source>
        <dbReference type="ARBA" id="ARBA00022771"/>
    </source>
</evidence>
<dbReference type="SUPFAM" id="SSF117839">
    <property type="entry name" value="WWE domain"/>
    <property type="match status" value="2"/>
</dbReference>
<dbReference type="GO" id="GO:0007219">
    <property type="term" value="P:Notch signaling pathway"/>
    <property type="evidence" value="ECO:0007669"/>
    <property type="project" value="UniProtKB-KW"/>
</dbReference>
<gene>
    <name evidence="16" type="primary">LOC106170625</name>
</gene>
<keyword evidence="15" id="KW-1185">Reference proteome</keyword>
<evidence type="ECO:0000256" key="2">
    <source>
        <dbReference type="ARBA" id="ARBA00004906"/>
    </source>
</evidence>
<dbReference type="InterPro" id="IPR001841">
    <property type="entry name" value="Znf_RING"/>
</dbReference>
<keyword evidence="6" id="KW-0677">Repeat</keyword>
<evidence type="ECO:0000256" key="9">
    <source>
        <dbReference type="ARBA" id="ARBA00022976"/>
    </source>
</evidence>
<evidence type="ECO:0000256" key="8">
    <source>
        <dbReference type="ARBA" id="ARBA00022833"/>
    </source>
</evidence>
<comment type="subcellular location">
    <subcellularLocation>
        <location evidence="11">Cytoplasm</location>
    </subcellularLocation>
</comment>
<dbReference type="Gene3D" id="3.30.390.130">
    <property type="match status" value="1"/>
</dbReference>
<dbReference type="UniPathway" id="UPA00143"/>
<dbReference type="CDD" id="cd09633">
    <property type="entry name" value="Deltex_C"/>
    <property type="match status" value="1"/>
</dbReference>
<dbReference type="Gene3D" id="3.30.40.10">
    <property type="entry name" value="Zinc/RING finger domain, C3HC4 (zinc finger)"/>
    <property type="match status" value="1"/>
</dbReference>
<dbReference type="FunFam" id="3.30.390.130:FF:000001">
    <property type="entry name" value="Probable E3 ubiquitin-protein ligase DTX3"/>
    <property type="match status" value="1"/>
</dbReference>
<dbReference type="InterPro" id="IPR039396">
    <property type="entry name" value="Deltex_C"/>
</dbReference>
<dbReference type="InParanoid" id="A0A1S3J6M7"/>
<comment type="similarity">
    <text evidence="3 11">Belongs to the Deltex family.</text>
</comment>
<evidence type="ECO:0000256" key="1">
    <source>
        <dbReference type="ARBA" id="ARBA00000900"/>
    </source>
</evidence>
<dbReference type="InterPro" id="IPR018123">
    <property type="entry name" value="WWE-dom_subgr"/>
</dbReference>
<dbReference type="PROSITE" id="PS50089">
    <property type="entry name" value="ZF_RING_2"/>
    <property type="match status" value="1"/>
</dbReference>